<evidence type="ECO:0000313" key="2">
    <source>
        <dbReference type="EMBL" id="MBB6173193.1"/>
    </source>
</evidence>
<evidence type="ECO:0000256" key="1">
    <source>
        <dbReference type="SAM" id="SignalP"/>
    </source>
</evidence>
<protein>
    <submittedName>
        <fullName evidence="2">Putative AlkP superfamily pyrophosphatase or phosphodiesterase</fullName>
    </submittedName>
</protein>
<dbReference type="SUPFAM" id="SSF53649">
    <property type="entry name" value="Alkaline phosphatase-like"/>
    <property type="match status" value="1"/>
</dbReference>
<dbReference type="InterPro" id="IPR006311">
    <property type="entry name" value="TAT_signal"/>
</dbReference>
<feature type="chain" id="PRO_5030897896" evidence="1">
    <location>
        <begin position="30"/>
        <end position="301"/>
    </location>
</feature>
<dbReference type="Gene3D" id="3.40.720.10">
    <property type="entry name" value="Alkaline Phosphatase, subunit A"/>
    <property type="match status" value="2"/>
</dbReference>
<keyword evidence="1" id="KW-0732">Signal</keyword>
<comment type="caution">
    <text evidence="2">The sequence shown here is derived from an EMBL/GenBank/DDBJ whole genome shotgun (WGS) entry which is preliminary data.</text>
</comment>
<evidence type="ECO:0000313" key="3">
    <source>
        <dbReference type="Proteomes" id="UP000546642"/>
    </source>
</evidence>
<proteinExistence type="predicted"/>
<dbReference type="RefSeq" id="WP_221308142.1">
    <property type="nucleotide sequence ID" value="NZ_JACHDS010000001.1"/>
</dbReference>
<dbReference type="Proteomes" id="UP000546642">
    <property type="component" value="Unassembled WGS sequence"/>
</dbReference>
<dbReference type="PANTHER" id="PTHR10151:SF120">
    <property type="entry name" value="BIS(5'-ADENOSYL)-TRIPHOSPHATASE"/>
    <property type="match status" value="1"/>
</dbReference>
<keyword evidence="3" id="KW-1185">Reference proteome</keyword>
<dbReference type="Pfam" id="PF01663">
    <property type="entry name" value="Phosphodiest"/>
    <property type="match status" value="2"/>
</dbReference>
<feature type="signal peptide" evidence="1">
    <location>
        <begin position="1"/>
        <end position="29"/>
    </location>
</feature>
<gene>
    <name evidence="2" type="ORF">HNR23_003253</name>
</gene>
<reference evidence="2 3" key="1">
    <citation type="submission" date="2020-08" db="EMBL/GenBank/DDBJ databases">
        <title>Sequencing the genomes of 1000 actinobacteria strains.</title>
        <authorList>
            <person name="Klenk H.-P."/>
        </authorList>
    </citation>
    <scope>NUCLEOTIDE SEQUENCE [LARGE SCALE GENOMIC DNA]</scope>
    <source>
        <strain evidence="2 3">DSM 46659</strain>
    </source>
</reference>
<dbReference type="InterPro" id="IPR017850">
    <property type="entry name" value="Alkaline_phosphatase_core_sf"/>
</dbReference>
<organism evidence="2 3">
    <name type="scientific">Nocardiopsis mwathae</name>
    <dbReference type="NCBI Taxonomy" id="1472723"/>
    <lineage>
        <taxon>Bacteria</taxon>
        <taxon>Bacillati</taxon>
        <taxon>Actinomycetota</taxon>
        <taxon>Actinomycetes</taxon>
        <taxon>Streptosporangiales</taxon>
        <taxon>Nocardiopsidaceae</taxon>
        <taxon>Nocardiopsis</taxon>
    </lineage>
</organism>
<dbReference type="EMBL" id="JACHDS010000001">
    <property type="protein sequence ID" value="MBB6173193.1"/>
    <property type="molecule type" value="Genomic_DNA"/>
</dbReference>
<name>A0A7X0D6D2_9ACTN</name>
<sequence length="301" mass="31561">MSSGISRRSLLASAAALAAAGPLASAAHAAPRTPKVLLIGLDGAMLDRITDAEAPRLGALMAAGLTAPSSMPVNLSVPTVSGPGWSTVLTGVWPAKHRVRDNSFGGNRLSRYPDFLTRIETVRPELATHAVSSWAPITDTLLSPKVDERVSTPGDEYDEGTTERAVARLRDADPDAMFVHLDNIDHAGHRHGAASREYLEAIRGADAQVGRMLDAVAARSSHGGEDWLIMVTADHGHTASGGHGGFSRAERQTFLVAAGGSITPGSERSDAKMPDAAASALAHLGITLDPEWNLDGRPLLR</sequence>
<dbReference type="AlphaFoldDB" id="A0A7X0D6D2"/>
<dbReference type="PANTHER" id="PTHR10151">
    <property type="entry name" value="ECTONUCLEOTIDE PYROPHOSPHATASE/PHOSPHODIESTERASE"/>
    <property type="match status" value="1"/>
</dbReference>
<dbReference type="InterPro" id="IPR002591">
    <property type="entry name" value="Phosphodiest/P_Trfase"/>
</dbReference>
<dbReference type="PROSITE" id="PS51318">
    <property type="entry name" value="TAT"/>
    <property type="match status" value="1"/>
</dbReference>
<dbReference type="GO" id="GO:0016787">
    <property type="term" value="F:hydrolase activity"/>
    <property type="evidence" value="ECO:0007669"/>
    <property type="project" value="UniProtKB-ARBA"/>
</dbReference>
<accession>A0A7X0D6D2</accession>